<dbReference type="Proteomes" id="UP000011761">
    <property type="component" value="Unassembled WGS sequence"/>
</dbReference>
<evidence type="ECO:0000313" key="2">
    <source>
        <dbReference type="EMBL" id="EMC94279.1"/>
    </source>
</evidence>
<accession>M2N5F7</accession>
<name>M2N5F7_BAUPA</name>
<dbReference type="GeneID" id="19109359"/>
<organism evidence="2 3">
    <name type="scientific">Baudoinia panamericana (strain UAMH 10762)</name>
    <name type="common">Angels' share fungus</name>
    <name type="synonym">Baudoinia compniacensis (strain UAMH 10762)</name>
    <dbReference type="NCBI Taxonomy" id="717646"/>
    <lineage>
        <taxon>Eukaryota</taxon>
        <taxon>Fungi</taxon>
        <taxon>Dikarya</taxon>
        <taxon>Ascomycota</taxon>
        <taxon>Pezizomycotina</taxon>
        <taxon>Dothideomycetes</taxon>
        <taxon>Dothideomycetidae</taxon>
        <taxon>Mycosphaerellales</taxon>
        <taxon>Teratosphaeriaceae</taxon>
        <taxon>Baudoinia</taxon>
    </lineage>
</organism>
<gene>
    <name evidence="2" type="ORF">BAUCODRAFT_158856</name>
</gene>
<dbReference type="HOGENOM" id="CLU_963057_0_0_1"/>
<protein>
    <submittedName>
        <fullName evidence="2">Uncharacterized protein</fullName>
    </submittedName>
</protein>
<evidence type="ECO:0000313" key="3">
    <source>
        <dbReference type="Proteomes" id="UP000011761"/>
    </source>
</evidence>
<evidence type="ECO:0000256" key="1">
    <source>
        <dbReference type="SAM" id="MobiDB-lite"/>
    </source>
</evidence>
<feature type="region of interest" description="Disordered" evidence="1">
    <location>
        <begin position="223"/>
        <end position="244"/>
    </location>
</feature>
<proteinExistence type="predicted"/>
<sequence>MYNYEESTGQFGYCESGNQSLLLLYSCHSLVPFFACFLNGNLAMWEFERIAIDCEFQIVKVQRLAKHVQRSGRVSVVNSFREVIYDVFCYFAEEESKHKKLHPQRLKMGVYWADIKLRNGAARVMKVEDYPTQIHHEADLVVGHAISNDIKVFSPRVFDTVRIFTILSSMNHTATMELYHLAQSRGNCDNHDGGFGEYENGYGGCNDGYGGYEEVEAFTYDEDELEEQPAEDREEHAEDAGGLKTLPQLPLSAAGDFWQGAPASIKARNAATTAKVLIGEIAAVDKAAA</sequence>
<dbReference type="KEGG" id="bcom:BAUCODRAFT_158856"/>
<reference evidence="2 3" key="1">
    <citation type="journal article" date="2012" name="PLoS Pathog.">
        <title>Diverse lifestyles and strategies of plant pathogenesis encoded in the genomes of eighteen Dothideomycetes fungi.</title>
        <authorList>
            <person name="Ohm R.A."/>
            <person name="Feau N."/>
            <person name="Henrissat B."/>
            <person name="Schoch C.L."/>
            <person name="Horwitz B.A."/>
            <person name="Barry K.W."/>
            <person name="Condon B.J."/>
            <person name="Copeland A.C."/>
            <person name="Dhillon B."/>
            <person name="Glaser F."/>
            <person name="Hesse C.N."/>
            <person name="Kosti I."/>
            <person name="LaButti K."/>
            <person name="Lindquist E.A."/>
            <person name="Lucas S."/>
            <person name="Salamov A.A."/>
            <person name="Bradshaw R.E."/>
            <person name="Ciuffetti L."/>
            <person name="Hamelin R.C."/>
            <person name="Kema G.H.J."/>
            <person name="Lawrence C."/>
            <person name="Scott J.A."/>
            <person name="Spatafora J.W."/>
            <person name="Turgeon B.G."/>
            <person name="de Wit P.J.G.M."/>
            <person name="Zhong S."/>
            <person name="Goodwin S.B."/>
            <person name="Grigoriev I.V."/>
        </authorList>
    </citation>
    <scope>NUCLEOTIDE SEQUENCE [LARGE SCALE GENOMIC DNA]</scope>
    <source>
        <strain evidence="2 3">UAMH 10762</strain>
    </source>
</reference>
<feature type="compositionally biased region" description="Basic and acidic residues" evidence="1">
    <location>
        <begin position="230"/>
        <end position="241"/>
    </location>
</feature>
<dbReference type="OrthoDB" id="8191639at2759"/>
<dbReference type="RefSeq" id="XP_007679118.1">
    <property type="nucleotide sequence ID" value="XM_007680928.1"/>
</dbReference>
<dbReference type="STRING" id="717646.M2N5F7"/>
<dbReference type="AlphaFoldDB" id="M2N5F7"/>
<keyword evidence="3" id="KW-1185">Reference proteome</keyword>
<dbReference type="EMBL" id="KB445559">
    <property type="protein sequence ID" value="EMC94279.1"/>
    <property type="molecule type" value="Genomic_DNA"/>
</dbReference>